<feature type="region of interest" description="Disordered" evidence="1">
    <location>
        <begin position="142"/>
        <end position="185"/>
    </location>
</feature>
<dbReference type="CDD" id="cd09271">
    <property type="entry name" value="RNase_H2-C"/>
    <property type="match status" value="1"/>
</dbReference>
<evidence type="ECO:0000313" key="2">
    <source>
        <dbReference type="EMBL" id="OSD05352.1"/>
    </source>
</evidence>
<protein>
    <submittedName>
        <fullName evidence="2">Uncharacterized protein</fullName>
    </submittedName>
</protein>
<accession>A0A1Y2IZH3</accession>
<dbReference type="Proteomes" id="UP000193067">
    <property type="component" value="Unassembled WGS sequence"/>
</dbReference>
<gene>
    <name evidence="2" type="ORF">PYCCODRAFT_1362279</name>
</gene>
<sequence length="254" mass="27541">MLASSDTPLTSATPHLMPFQIAYTGPAPISTYFRVQTAPEPTFGRETKTTATVVVVDGSQISSDSQSTLVAEPQEESSRAAMEPSASSSTVIDANVQDLNGSSECPPSSRARYYTAAFRGRSMHGLRIDLPEGYSGVVLRAPDRTGANSSATSSRVEEERGRRSRAKAKPAGRATRRGKRAEEAVEDTEEEVLETSAAQVHGEGPTRILSPAAQFSSFVLWHPDIPVDEGRDEYVRSLTEWTKLAVEIHRIEDC</sequence>
<dbReference type="Pfam" id="PF08615">
    <property type="entry name" value="RNase_H2_suC"/>
    <property type="match status" value="1"/>
</dbReference>
<evidence type="ECO:0000313" key="3">
    <source>
        <dbReference type="Proteomes" id="UP000193067"/>
    </source>
</evidence>
<dbReference type="GO" id="GO:0032299">
    <property type="term" value="C:ribonuclease H2 complex"/>
    <property type="evidence" value="ECO:0007669"/>
    <property type="project" value="InterPro"/>
</dbReference>
<dbReference type="Gene3D" id="2.40.128.680">
    <property type="match status" value="1"/>
</dbReference>
<dbReference type="InterPro" id="IPR013924">
    <property type="entry name" value="RNase_H2_suC"/>
</dbReference>
<evidence type="ECO:0000256" key="1">
    <source>
        <dbReference type="SAM" id="MobiDB-lite"/>
    </source>
</evidence>
<proteinExistence type="predicted"/>
<dbReference type="PANTHER" id="PTHR47204:SF1">
    <property type="entry name" value="RIBONUCLEASE H2 SUBUNIT C"/>
    <property type="match status" value="1"/>
</dbReference>
<feature type="compositionally biased region" description="Basic residues" evidence="1">
    <location>
        <begin position="162"/>
        <end position="179"/>
    </location>
</feature>
<keyword evidence="3" id="KW-1185">Reference proteome</keyword>
<reference evidence="2 3" key="1">
    <citation type="journal article" date="2015" name="Biotechnol. Biofuels">
        <title>Enhanced degradation of softwood versus hardwood by the white-rot fungus Pycnoporus coccineus.</title>
        <authorList>
            <person name="Couturier M."/>
            <person name="Navarro D."/>
            <person name="Chevret D."/>
            <person name="Henrissat B."/>
            <person name="Piumi F."/>
            <person name="Ruiz-Duenas F.J."/>
            <person name="Martinez A.T."/>
            <person name="Grigoriev I.V."/>
            <person name="Riley R."/>
            <person name="Lipzen A."/>
            <person name="Berrin J.G."/>
            <person name="Master E.R."/>
            <person name="Rosso M.N."/>
        </authorList>
    </citation>
    <scope>NUCLEOTIDE SEQUENCE [LARGE SCALE GENOMIC DNA]</scope>
    <source>
        <strain evidence="2 3">BRFM310</strain>
    </source>
</reference>
<organism evidence="2 3">
    <name type="scientific">Trametes coccinea (strain BRFM310)</name>
    <name type="common">Pycnoporus coccineus</name>
    <dbReference type="NCBI Taxonomy" id="1353009"/>
    <lineage>
        <taxon>Eukaryota</taxon>
        <taxon>Fungi</taxon>
        <taxon>Dikarya</taxon>
        <taxon>Basidiomycota</taxon>
        <taxon>Agaricomycotina</taxon>
        <taxon>Agaricomycetes</taxon>
        <taxon>Polyporales</taxon>
        <taxon>Polyporaceae</taxon>
        <taxon>Trametes</taxon>
    </lineage>
</organism>
<name>A0A1Y2IZH3_TRAC3</name>
<dbReference type="STRING" id="1353009.A0A1Y2IZH3"/>
<feature type="region of interest" description="Disordered" evidence="1">
    <location>
        <begin position="62"/>
        <end position="89"/>
    </location>
</feature>
<dbReference type="EMBL" id="KZ084093">
    <property type="protein sequence ID" value="OSD05352.1"/>
    <property type="molecule type" value="Genomic_DNA"/>
</dbReference>
<dbReference type="GO" id="GO:0006401">
    <property type="term" value="P:RNA catabolic process"/>
    <property type="evidence" value="ECO:0007669"/>
    <property type="project" value="InterPro"/>
</dbReference>
<dbReference type="PANTHER" id="PTHR47204">
    <property type="entry name" value="OS02G0168900 PROTEIN"/>
    <property type="match status" value="1"/>
</dbReference>
<dbReference type="AlphaFoldDB" id="A0A1Y2IZH3"/>
<dbReference type="OrthoDB" id="6222486at2759"/>